<feature type="signal peptide" evidence="3">
    <location>
        <begin position="1"/>
        <end position="18"/>
    </location>
</feature>
<reference evidence="5" key="2">
    <citation type="submission" date="2020-02" db="EMBL/GenBank/DDBJ databases">
        <authorList>
            <person name="Gilchrist C.L.M."/>
            <person name="Chooi Y.-H."/>
        </authorList>
    </citation>
    <scope>NUCLEOTIDE SEQUENCE</scope>
    <source>
        <strain evidence="5">MST-FP2251</strain>
    </source>
</reference>
<gene>
    <name evidence="5" type="primary">DRP35</name>
    <name evidence="5" type="ORF">FE257_007167</name>
</gene>
<dbReference type="InterPro" id="IPR052479">
    <property type="entry name" value="GPI-anchor_Adhesion_Reg"/>
</dbReference>
<sequence>MRFSVACSLLPIVASVGALTVTEPKKFSEIDPSSSLEVKWTSVDTDPSHCDLYLVNNAVYPNIEKKLASDVDTSDGSYTVNDLSDLSKGGGYQINLVSHEKLDTGILAQSQQFNVTSGSSSSSTTSSSSSTTSTGKATTKSTTTPTSSGTSSAKTLKSTGTRTQATGSSHTTNAYGASISGTSAADDNATNAGEVLVSPLLSVAGVMVGVIAWAM</sequence>
<dbReference type="Pfam" id="PF10342">
    <property type="entry name" value="Kre9_KNH"/>
    <property type="match status" value="1"/>
</dbReference>
<comment type="caution">
    <text evidence="5">The sequence shown here is derived from an EMBL/GenBank/DDBJ whole genome shotgun (WGS) entry which is preliminary data.</text>
</comment>
<feature type="compositionally biased region" description="Low complexity" evidence="2">
    <location>
        <begin position="116"/>
        <end position="155"/>
    </location>
</feature>
<evidence type="ECO:0000313" key="6">
    <source>
        <dbReference type="Proteomes" id="UP001194746"/>
    </source>
</evidence>
<dbReference type="InterPro" id="IPR018466">
    <property type="entry name" value="Kre9/Knh1-like_N"/>
</dbReference>
<dbReference type="PANTHER" id="PTHR35185">
    <property type="entry name" value="SERINE/THREONINE-RICH PROTEIN ADG2-RELATED"/>
    <property type="match status" value="1"/>
</dbReference>
<evidence type="ECO:0000256" key="2">
    <source>
        <dbReference type="SAM" id="MobiDB-lite"/>
    </source>
</evidence>
<keyword evidence="1 3" id="KW-0732">Signal</keyword>
<accession>A0AAD4CN87</accession>
<dbReference type="AlphaFoldDB" id="A0AAD4CN87"/>
<dbReference type="Proteomes" id="UP001194746">
    <property type="component" value="Unassembled WGS sequence"/>
</dbReference>
<evidence type="ECO:0000256" key="1">
    <source>
        <dbReference type="ARBA" id="ARBA00022729"/>
    </source>
</evidence>
<keyword evidence="6" id="KW-1185">Reference proteome</keyword>
<feature type="compositionally biased region" description="Polar residues" evidence="2">
    <location>
        <begin position="156"/>
        <end position="173"/>
    </location>
</feature>
<feature type="domain" description="Yeast cell wall synthesis Kre9/Knh1-like N-terminal" evidence="4">
    <location>
        <begin position="24"/>
        <end position="115"/>
    </location>
</feature>
<dbReference type="EMBL" id="VCAU01000034">
    <property type="protein sequence ID" value="KAF9889659.1"/>
    <property type="molecule type" value="Genomic_DNA"/>
</dbReference>
<reference evidence="5" key="1">
    <citation type="journal article" date="2019" name="Beilstein J. Org. Chem.">
        <title>Nanangenines: drimane sesquiterpenoids as the dominant metabolite cohort of a novel Australian fungus, Aspergillus nanangensis.</title>
        <authorList>
            <person name="Lacey H.J."/>
            <person name="Gilchrist C.L.M."/>
            <person name="Crombie A."/>
            <person name="Kalaitzis J.A."/>
            <person name="Vuong D."/>
            <person name="Rutledge P.J."/>
            <person name="Turner P."/>
            <person name="Pitt J.I."/>
            <person name="Lacey E."/>
            <person name="Chooi Y.H."/>
            <person name="Piggott A.M."/>
        </authorList>
    </citation>
    <scope>NUCLEOTIDE SEQUENCE</scope>
    <source>
        <strain evidence="5">MST-FP2251</strain>
    </source>
</reference>
<feature type="chain" id="PRO_5041980355" evidence="3">
    <location>
        <begin position="19"/>
        <end position="215"/>
    </location>
</feature>
<name>A0AAD4CN87_ASPNN</name>
<evidence type="ECO:0000313" key="5">
    <source>
        <dbReference type="EMBL" id="KAF9889659.1"/>
    </source>
</evidence>
<feature type="region of interest" description="Disordered" evidence="2">
    <location>
        <begin position="114"/>
        <end position="173"/>
    </location>
</feature>
<proteinExistence type="predicted"/>
<evidence type="ECO:0000256" key="3">
    <source>
        <dbReference type="SAM" id="SignalP"/>
    </source>
</evidence>
<dbReference type="PANTHER" id="PTHR35185:SF1">
    <property type="entry name" value="UPF0619 GPI-ANCHORED MEMBRANE PROTEIN C1322.10"/>
    <property type="match status" value="1"/>
</dbReference>
<protein>
    <submittedName>
        <fullName evidence="5">SMP-30 gluconolaconase LRE domain protein</fullName>
    </submittedName>
</protein>
<organism evidence="5 6">
    <name type="scientific">Aspergillus nanangensis</name>
    <dbReference type="NCBI Taxonomy" id="2582783"/>
    <lineage>
        <taxon>Eukaryota</taxon>
        <taxon>Fungi</taxon>
        <taxon>Dikarya</taxon>
        <taxon>Ascomycota</taxon>
        <taxon>Pezizomycotina</taxon>
        <taxon>Eurotiomycetes</taxon>
        <taxon>Eurotiomycetidae</taxon>
        <taxon>Eurotiales</taxon>
        <taxon>Aspergillaceae</taxon>
        <taxon>Aspergillus</taxon>
        <taxon>Aspergillus subgen. Circumdati</taxon>
    </lineage>
</organism>
<evidence type="ECO:0000259" key="4">
    <source>
        <dbReference type="Pfam" id="PF10342"/>
    </source>
</evidence>